<dbReference type="PANTHER" id="PTHR43441:SF10">
    <property type="entry name" value="ACETYLTRANSFERASE"/>
    <property type="match status" value="1"/>
</dbReference>
<name>A0ABY5Q947_9ACTN</name>
<keyword evidence="3" id="KW-1185">Reference proteome</keyword>
<evidence type="ECO:0000259" key="1">
    <source>
        <dbReference type="PROSITE" id="PS51186"/>
    </source>
</evidence>
<geneLocation type="plasmid" evidence="2 3">
    <name>psa3239</name>
</geneLocation>
<dbReference type="Proteomes" id="UP001057738">
    <property type="component" value="Plasmid psa3239"/>
</dbReference>
<dbReference type="GeneID" id="95579003"/>
<dbReference type="Pfam" id="PF13302">
    <property type="entry name" value="Acetyltransf_3"/>
    <property type="match status" value="1"/>
</dbReference>
<keyword evidence="2" id="KW-0614">Plasmid</keyword>
<dbReference type="SUPFAM" id="SSF55729">
    <property type="entry name" value="Acyl-CoA N-acyltransferases (Nat)"/>
    <property type="match status" value="1"/>
</dbReference>
<organism evidence="2 3">
    <name type="scientific">Streptomyces yangpuensis</name>
    <dbReference type="NCBI Taxonomy" id="1648182"/>
    <lineage>
        <taxon>Bacteria</taxon>
        <taxon>Bacillati</taxon>
        <taxon>Actinomycetota</taxon>
        <taxon>Actinomycetes</taxon>
        <taxon>Kitasatosporales</taxon>
        <taxon>Streptomycetaceae</taxon>
        <taxon>Streptomyces</taxon>
    </lineage>
</organism>
<dbReference type="EMBL" id="CP102516">
    <property type="protein sequence ID" value="UUY52705.1"/>
    <property type="molecule type" value="Genomic_DNA"/>
</dbReference>
<dbReference type="PANTHER" id="PTHR43441">
    <property type="entry name" value="RIBOSOMAL-PROTEIN-SERINE ACETYLTRANSFERASE"/>
    <property type="match status" value="1"/>
</dbReference>
<sequence>MRDRLEGSSGLRLRRWSSADAGAVLAAFADPVMSWQAAEPVVTWAAARRWLVARAEQWDAGAGFAFAVVDGAGTVLGNVAVGSVDRRHRTGWVSYWTVAAARGRGVASGGCAAVAAWAFEDAGLFRLELGHRVNNPASCAVARAAGFVVEGIQRGRLEYDGVRHDVELHARLATDADPAPPALPGRTTAG</sequence>
<dbReference type="InterPro" id="IPR051908">
    <property type="entry name" value="Ribosomal_N-acetyltransferase"/>
</dbReference>
<dbReference type="InterPro" id="IPR016181">
    <property type="entry name" value="Acyl_CoA_acyltransferase"/>
</dbReference>
<dbReference type="RefSeq" id="WP_183069830.1">
    <property type="nucleotide sequence ID" value="NZ_CP102516.1"/>
</dbReference>
<accession>A0ABY5Q947</accession>
<feature type="domain" description="N-acetyltransferase" evidence="1">
    <location>
        <begin position="11"/>
        <end position="173"/>
    </location>
</feature>
<evidence type="ECO:0000313" key="3">
    <source>
        <dbReference type="Proteomes" id="UP001057738"/>
    </source>
</evidence>
<gene>
    <name evidence="2" type="ORF">NRK68_36295</name>
</gene>
<evidence type="ECO:0000313" key="2">
    <source>
        <dbReference type="EMBL" id="UUY52705.1"/>
    </source>
</evidence>
<dbReference type="Gene3D" id="3.40.630.30">
    <property type="match status" value="1"/>
</dbReference>
<dbReference type="InterPro" id="IPR000182">
    <property type="entry name" value="GNAT_dom"/>
</dbReference>
<dbReference type="PROSITE" id="PS51186">
    <property type="entry name" value="GNAT"/>
    <property type="match status" value="1"/>
</dbReference>
<protein>
    <submittedName>
        <fullName evidence="2">GNAT family N-acetyltransferase</fullName>
    </submittedName>
</protein>
<proteinExistence type="predicted"/>
<reference evidence="2" key="1">
    <citation type="submission" date="2022-08" db="EMBL/GenBank/DDBJ databases">
        <authorList>
            <person name="Tian L."/>
        </authorList>
    </citation>
    <scope>NUCLEOTIDE SEQUENCE</scope>
    <source>
        <strain evidence="2">CM253</strain>
        <plasmid evidence="2">psa3239</plasmid>
    </source>
</reference>